<sequence>MSKKVRQAEKFSYVLASENQSIPPDSEAIIREERRVARIAVLRDIVAWLDQLGYGEIEDVDRDIDWGIPVADIARDPDLARVAGDILRLATEVLAGRRPATQLAPLADSLVLRYLQGRGFALRGGARRGIGRVLSSHVSQPVEGVGELTALVLIGHDRRPRALTARIQLDGAVHAPEIIGGWRLVHLAVL</sequence>
<dbReference type="EMBL" id="PHUJ01000002">
    <property type="protein sequence ID" value="PKB41228.1"/>
    <property type="molecule type" value="Genomic_DNA"/>
</dbReference>
<dbReference type="RefSeq" id="WP_100877292.1">
    <property type="nucleotide sequence ID" value="NZ_JBEPFP010000014.1"/>
</dbReference>
<dbReference type="InterPro" id="IPR045596">
    <property type="entry name" value="DUF6459"/>
</dbReference>
<reference evidence="1 2" key="1">
    <citation type="submission" date="2017-11" db="EMBL/GenBank/DDBJ databases">
        <title>Sequencing the genomes of 1000 actinobacteria strains.</title>
        <authorList>
            <person name="Klenk H.-P."/>
        </authorList>
    </citation>
    <scope>NUCLEOTIDE SEQUENCE [LARGE SCALE GENOMIC DNA]</scope>
    <source>
        <strain evidence="1 2">DSM 44104</strain>
    </source>
</reference>
<dbReference type="AlphaFoldDB" id="A0AA44UUU3"/>
<gene>
    <name evidence="1" type="ORF">ATL51_0190</name>
</gene>
<organism evidence="1 2">
    <name type="scientific">Pseudonocardia alni</name>
    <name type="common">Amycolata alni</name>
    <dbReference type="NCBI Taxonomy" id="33907"/>
    <lineage>
        <taxon>Bacteria</taxon>
        <taxon>Bacillati</taxon>
        <taxon>Actinomycetota</taxon>
        <taxon>Actinomycetes</taxon>
        <taxon>Pseudonocardiales</taxon>
        <taxon>Pseudonocardiaceae</taxon>
        <taxon>Pseudonocardia</taxon>
    </lineage>
</organism>
<protein>
    <submittedName>
        <fullName evidence="1">Uncharacterized protein</fullName>
    </submittedName>
</protein>
<evidence type="ECO:0000313" key="1">
    <source>
        <dbReference type="EMBL" id="PKB41228.1"/>
    </source>
</evidence>
<dbReference type="Proteomes" id="UP000232453">
    <property type="component" value="Unassembled WGS sequence"/>
</dbReference>
<name>A0AA44UUU3_PSEA5</name>
<proteinExistence type="predicted"/>
<evidence type="ECO:0000313" key="2">
    <source>
        <dbReference type="Proteomes" id="UP000232453"/>
    </source>
</evidence>
<accession>A0AA44UUU3</accession>
<dbReference type="Pfam" id="PF20060">
    <property type="entry name" value="DUF6459"/>
    <property type="match status" value="1"/>
</dbReference>
<comment type="caution">
    <text evidence="1">The sequence shown here is derived from an EMBL/GenBank/DDBJ whole genome shotgun (WGS) entry which is preliminary data.</text>
</comment>